<evidence type="ECO:0000259" key="1">
    <source>
        <dbReference type="Pfam" id="PF00668"/>
    </source>
</evidence>
<evidence type="ECO:0000313" key="2">
    <source>
        <dbReference type="EMBL" id="GLF95303.1"/>
    </source>
</evidence>
<sequence>MTASFPLSAAQHTVWSLHTRDASGHRQSSRRVFEVTGPLDPAALRSALDALVQRHEPLRTVYLDGPVQQIRDDLPAGFRLVREPSPPGPFDIARGPLLRVDLRPLDPGRHEITFSLHLLAADGWSMRVFFSDLAALYRAGVRGRAAGLPELSVQYVDWVAWEARRLTARRREQRTAELTEWWRRALAGCPRPAAPDSAPDRAAGPAPGRRLFRVLDATVTGAVRALAAGHGHTAFTVLAAVCALALAGRSGQERVPLGLAVANRDHPQLDRLLGFFVTLSVLPVDLRGDPELRFLLGRVAGTTAAVYEHRDLPLERLTAAAWGPGGPGRPLLPEVVFAHHAAGTVGGLVLDGCETVELPVLDGARFGLTIRVEDTPDGGCRLWAEYDSGRHDGDAVAGLLREYEVLLAAVVARPDSRLSELRALAFRPSGPLP</sequence>
<dbReference type="PANTHER" id="PTHR45527">
    <property type="entry name" value="NONRIBOSOMAL PEPTIDE SYNTHETASE"/>
    <property type="match status" value="1"/>
</dbReference>
<comment type="caution">
    <text evidence="2">The sequence shown here is derived from an EMBL/GenBank/DDBJ whole genome shotgun (WGS) entry which is preliminary data.</text>
</comment>
<protein>
    <submittedName>
        <fullName evidence="2">Condensation domain-containing protein</fullName>
    </submittedName>
</protein>
<reference evidence="2 3" key="1">
    <citation type="submission" date="2022-10" db="EMBL/GenBank/DDBJ databases">
        <title>Draft genome sequence of Streptomyces sp. YSPA8.</title>
        <authorList>
            <person name="Moriuchi R."/>
            <person name="Dohra H."/>
            <person name="Yamamura H."/>
            <person name="Kodani S."/>
        </authorList>
    </citation>
    <scope>NUCLEOTIDE SEQUENCE [LARGE SCALE GENOMIC DNA]</scope>
    <source>
        <strain evidence="2 3">YSPA8</strain>
    </source>
</reference>
<proteinExistence type="predicted"/>
<organism evidence="2 3">
    <name type="scientific">Streptomyces yaizuensis</name>
    <dbReference type="NCBI Taxonomy" id="2989713"/>
    <lineage>
        <taxon>Bacteria</taxon>
        <taxon>Bacillati</taxon>
        <taxon>Actinomycetota</taxon>
        <taxon>Actinomycetes</taxon>
        <taxon>Kitasatosporales</taxon>
        <taxon>Streptomycetaceae</taxon>
        <taxon>Streptomyces</taxon>
    </lineage>
</organism>
<keyword evidence="3" id="KW-1185">Reference proteome</keyword>
<dbReference type="RefSeq" id="WP_323447344.1">
    <property type="nucleotide sequence ID" value="NZ_BSBI01000004.1"/>
</dbReference>
<accession>A0ABQ5NYR6</accession>
<dbReference type="InterPro" id="IPR001242">
    <property type="entry name" value="Condensation_dom"/>
</dbReference>
<gene>
    <name evidence="2" type="ORF">SYYSPA8_13420</name>
</gene>
<feature type="domain" description="Condensation" evidence="1">
    <location>
        <begin position="5"/>
        <end position="422"/>
    </location>
</feature>
<evidence type="ECO:0000313" key="3">
    <source>
        <dbReference type="Proteomes" id="UP001291653"/>
    </source>
</evidence>
<dbReference type="SUPFAM" id="SSF52777">
    <property type="entry name" value="CoA-dependent acyltransferases"/>
    <property type="match status" value="2"/>
</dbReference>
<dbReference type="Pfam" id="PF00668">
    <property type="entry name" value="Condensation"/>
    <property type="match status" value="1"/>
</dbReference>
<name>A0ABQ5NYR6_9ACTN</name>
<dbReference type="PANTHER" id="PTHR45527:SF1">
    <property type="entry name" value="FATTY ACID SYNTHASE"/>
    <property type="match status" value="1"/>
</dbReference>
<dbReference type="Proteomes" id="UP001291653">
    <property type="component" value="Unassembled WGS sequence"/>
</dbReference>
<dbReference type="Gene3D" id="3.30.559.10">
    <property type="entry name" value="Chloramphenicol acetyltransferase-like domain"/>
    <property type="match status" value="1"/>
</dbReference>
<dbReference type="EMBL" id="BSBI01000004">
    <property type="protein sequence ID" value="GLF95303.1"/>
    <property type="molecule type" value="Genomic_DNA"/>
</dbReference>
<dbReference type="Gene3D" id="3.30.559.30">
    <property type="entry name" value="Nonribosomal peptide synthetase, condensation domain"/>
    <property type="match status" value="1"/>
</dbReference>
<dbReference type="InterPro" id="IPR023213">
    <property type="entry name" value="CAT-like_dom_sf"/>
</dbReference>